<keyword evidence="2" id="KW-1185">Reference proteome</keyword>
<evidence type="ECO:0000313" key="3">
    <source>
        <dbReference type="RefSeq" id="XP_010432233.1"/>
    </source>
</evidence>
<dbReference type="Pfam" id="PF00581">
    <property type="entry name" value="Rhodanese"/>
    <property type="match status" value="1"/>
</dbReference>
<reference evidence="3" key="2">
    <citation type="submission" date="2025-08" db="UniProtKB">
        <authorList>
            <consortium name="RefSeq"/>
        </authorList>
    </citation>
    <scope>IDENTIFICATION</scope>
    <source>
        <tissue evidence="3">Leaf</tissue>
    </source>
</reference>
<dbReference type="InterPro" id="IPR052367">
    <property type="entry name" value="Thiosulfate_ST/Rhodanese-like"/>
</dbReference>
<name>A0ABM0TVW0_CAMSA</name>
<dbReference type="Proteomes" id="UP000694864">
    <property type="component" value="Chromosome 10"/>
</dbReference>
<dbReference type="RefSeq" id="XP_010432233.1">
    <property type="nucleotide sequence ID" value="XM_010433931.1"/>
</dbReference>
<accession>A0ABM0TVW0</accession>
<dbReference type="PANTHER" id="PTHR45431:SF3">
    <property type="entry name" value="RHODANESE-LIKE DOMAIN-CONTAINING PROTEIN 15, CHLOROPLASTIC"/>
    <property type="match status" value="1"/>
</dbReference>
<dbReference type="PANTHER" id="PTHR45431">
    <property type="entry name" value="RHODANESE-LIKE DOMAIN-CONTAINING PROTEIN 15, CHLOROPLASTIC"/>
    <property type="match status" value="1"/>
</dbReference>
<dbReference type="CDD" id="cd00158">
    <property type="entry name" value="RHOD"/>
    <property type="match status" value="1"/>
</dbReference>
<dbReference type="SMART" id="SM00450">
    <property type="entry name" value="RHOD"/>
    <property type="match status" value="1"/>
</dbReference>
<gene>
    <name evidence="3" type="primary">LOC104716548</name>
</gene>
<dbReference type="PROSITE" id="PS50206">
    <property type="entry name" value="RHODANESE_3"/>
    <property type="match status" value="1"/>
</dbReference>
<dbReference type="InterPro" id="IPR001763">
    <property type="entry name" value="Rhodanese-like_dom"/>
</dbReference>
<proteinExistence type="predicted"/>
<dbReference type="GeneID" id="104716548"/>
<reference evidence="2" key="1">
    <citation type="journal article" date="2014" name="Nat. Commun.">
        <title>The emerging biofuel crop Camelina sativa retains a highly undifferentiated hexaploid genome structure.</title>
        <authorList>
            <person name="Kagale S."/>
            <person name="Koh C."/>
            <person name="Nixon J."/>
            <person name="Bollina V."/>
            <person name="Clarke W.E."/>
            <person name="Tuteja R."/>
            <person name="Spillane C."/>
            <person name="Robinson S.J."/>
            <person name="Links M.G."/>
            <person name="Clarke C."/>
            <person name="Higgins E.E."/>
            <person name="Huebert T."/>
            <person name="Sharpe A.G."/>
            <person name="Parkin I.A."/>
        </authorList>
    </citation>
    <scope>NUCLEOTIDE SEQUENCE [LARGE SCALE GENOMIC DNA]</scope>
    <source>
        <strain evidence="2">cv. DH55</strain>
    </source>
</reference>
<protein>
    <submittedName>
        <fullName evidence="3">Rhodanese-like domain-containing protein 15, chloroplastic isoform X1</fullName>
    </submittedName>
</protein>
<feature type="domain" description="Rhodanese" evidence="1">
    <location>
        <begin position="82"/>
        <end position="182"/>
    </location>
</feature>
<dbReference type="Gene3D" id="3.40.250.10">
    <property type="entry name" value="Rhodanese-like domain"/>
    <property type="match status" value="1"/>
</dbReference>
<evidence type="ECO:0000313" key="2">
    <source>
        <dbReference type="Proteomes" id="UP000694864"/>
    </source>
</evidence>
<sequence>METTALNTTARIGNWSLAISPPLQTCGSFNLQLPTRKSVIVANLQNSNFRWRKATTTNRGNVAAEAARVPTSVPVRVARELAQAGYKYLDVRTPDEFSIGHPTRAINVPYMYRVGSGLVKNPSFLRQVSSHFRKHDEIIIGCESGERSIMASTDLLTAGFTAVTDIAGGYVAWTENELPVEE</sequence>
<evidence type="ECO:0000259" key="1">
    <source>
        <dbReference type="PROSITE" id="PS50206"/>
    </source>
</evidence>
<organism evidence="2 3">
    <name type="scientific">Camelina sativa</name>
    <name type="common">False flax</name>
    <name type="synonym">Myagrum sativum</name>
    <dbReference type="NCBI Taxonomy" id="90675"/>
    <lineage>
        <taxon>Eukaryota</taxon>
        <taxon>Viridiplantae</taxon>
        <taxon>Streptophyta</taxon>
        <taxon>Embryophyta</taxon>
        <taxon>Tracheophyta</taxon>
        <taxon>Spermatophyta</taxon>
        <taxon>Magnoliopsida</taxon>
        <taxon>eudicotyledons</taxon>
        <taxon>Gunneridae</taxon>
        <taxon>Pentapetalae</taxon>
        <taxon>rosids</taxon>
        <taxon>malvids</taxon>
        <taxon>Brassicales</taxon>
        <taxon>Brassicaceae</taxon>
        <taxon>Camelineae</taxon>
        <taxon>Camelina</taxon>
    </lineage>
</organism>
<dbReference type="InterPro" id="IPR036873">
    <property type="entry name" value="Rhodanese-like_dom_sf"/>
</dbReference>
<dbReference type="SUPFAM" id="SSF52821">
    <property type="entry name" value="Rhodanese/Cell cycle control phosphatase"/>
    <property type="match status" value="1"/>
</dbReference>